<dbReference type="EC" id="2.1.2.9" evidence="2 5"/>
<accession>A0A8A0RQJ0</accession>
<protein>
    <recommendedName>
        <fullName evidence="2 5">Methionyl-tRNA formyltransferase</fullName>
        <ecNumber evidence="2 5">2.1.2.9</ecNumber>
    </recommendedName>
</protein>
<evidence type="ECO:0000256" key="1">
    <source>
        <dbReference type="ARBA" id="ARBA00010699"/>
    </source>
</evidence>
<dbReference type="InterPro" id="IPR001555">
    <property type="entry name" value="GART_AS"/>
</dbReference>
<reference evidence="8" key="1">
    <citation type="submission" date="2020-07" db="EMBL/GenBank/DDBJ databases">
        <title>Koleobacter methoxysyntrophicus gen. nov., sp. nov., a novel anaerobic bacterium isolated from deep subsurface oil field and proposal of Koleobacterales ord. nov. in the phylum Firmicutes.</title>
        <authorList>
            <person name="Sakamoto S."/>
            <person name="Tamaki H."/>
        </authorList>
    </citation>
    <scope>NUCLEOTIDE SEQUENCE</scope>
    <source>
        <strain evidence="8">NRmbB1</strain>
    </source>
</reference>
<dbReference type="Pfam" id="PF02911">
    <property type="entry name" value="Formyl_trans_C"/>
    <property type="match status" value="1"/>
</dbReference>
<dbReference type="Proteomes" id="UP000662904">
    <property type="component" value="Chromosome"/>
</dbReference>
<evidence type="ECO:0000256" key="4">
    <source>
        <dbReference type="ARBA" id="ARBA00022917"/>
    </source>
</evidence>
<evidence type="ECO:0000259" key="6">
    <source>
        <dbReference type="Pfam" id="PF00551"/>
    </source>
</evidence>
<dbReference type="InterPro" id="IPR011034">
    <property type="entry name" value="Formyl_transferase-like_C_sf"/>
</dbReference>
<dbReference type="PROSITE" id="PS00373">
    <property type="entry name" value="GART"/>
    <property type="match status" value="1"/>
</dbReference>
<dbReference type="SUPFAM" id="SSF53328">
    <property type="entry name" value="Formyltransferase"/>
    <property type="match status" value="1"/>
</dbReference>
<keyword evidence="3 5" id="KW-0808">Transferase</keyword>
<keyword evidence="4 5" id="KW-0648">Protein biosynthesis</keyword>
<dbReference type="InterPro" id="IPR036477">
    <property type="entry name" value="Formyl_transf_N_sf"/>
</dbReference>
<evidence type="ECO:0000256" key="5">
    <source>
        <dbReference type="HAMAP-Rule" id="MF_00182"/>
    </source>
</evidence>
<dbReference type="KEGG" id="kme:H0A61_02199"/>
<feature type="domain" description="Formyl transferase C-terminal" evidence="7">
    <location>
        <begin position="199"/>
        <end position="297"/>
    </location>
</feature>
<dbReference type="CDD" id="cd08704">
    <property type="entry name" value="Met_tRNA_FMT_C"/>
    <property type="match status" value="1"/>
</dbReference>
<dbReference type="FunFam" id="3.40.50.12230:FF:000001">
    <property type="entry name" value="Methionyl-tRNA formyltransferase"/>
    <property type="match status" value="1"/>
</dbReference>
<dbReference type="InterPro" id="IPR002376">
    <property type="entry name" value="Formyl_transf_N"/>
</dbReference>
<evidence type="ECO:0000313" key="9">
    <source>
        <dbReference type="Proteomes" id="UP000662904"/>
    </source>
</evidence>
<dbReference type="GO" id="GO:0005829">
    <property type="term" value="C:cytosol"/>
    <property type="evidence" value="ECO:0007669"/>
    <property type="project" value="TreeGrafter"/>
</dbReference>
<name>A0A8A0RQJ0_9FIRM</name>
<keyword evidence="9" id="KW-1185">Reference proteome</keyword>
<feature type="binding site" evidence="5">
    <location>
        <begin position="104"/>
        <end position="107"/>
    </location>
    <ligand>
        <name>(6S)-5,6,7,8-tetrahydrofolate</name>
        <dbReference type="ChEBI" id="CHEBI:57453"/>
    </ligand>
</feature>
<comment type="function">
    <text evidence="5">Attaches a formyl group to the free amino group of methionyl-tRNA(fMet). The formyl group appears to play a dual role in the initiator identity of N-formylmethionyl-tRNA by promoting its recognition by IF2 and preventing the misappropriation of this tRNA by the elongation apparatus.</text>
</comment>
<dbReference type="SUPFAM" id="SSF50486">
    <property type="entry name" value="FMT C-terminal domain-like"/>
    <property type="match status" value="1"/>
</dbReference>
<gene>
    <name evidence="5 8" type="primary">fmt</name>
    <name evidence="8" type="ORF">H0A61_02199</name>
</gene>
<proteinExistence type="inferred from homology"/>
<dbReference type="InterPro" id="IPR044135">
    <property type="entry name" value="Met-tRNA-FMT_C"/>
</dbReference>
<evidence type="ECO:0000259" key="7">
    <source>
        <dbReference type="Pfam" id="PF02911"/>
    </source>
</evidence>
<feature type="domain" description="Formyl transferase N-terminal" evidence="6">
    <location>
        <begin position="2"/>
        <end position="172"/>
    </location>
</feature>
<sequence>MGTPEFAVPSLKFLIDSSHEVAGVVTQPDRPKGRNRKMAASPVKIIAQEAGIPIYHPEKINNIKMVNELRKLNPDVIIVVAYGQILSKEILSIPKNGCINVHASLLPKYRGAAPIQWAIIKGETETGITTMLMDEGMDTGDILVQTKVEISANDTAGTLHDKLAEVGAQTLKHTLELMGLKKLKRIPQDHSLASYAPMLRKEDGLINWDENVVDINNLIRGTNPWPGAYTFIRGMQLKIHESEIFNQTAVDKIPGQVVGFEKGKGILVACKKGILLIKRVQPPGKQEMSAWAYVLGHPIEIGSVLG</sequence>
<organism evidence="8 9">
    <name type="scientific">Koleobacter methoxysyntrophicus</name>
    <dbReference type="NCBI Taxonomy" id="2751313"/>
    <lineage>
        <taxon>Bacteria</taxon>
        <taxon>Bacillati</taxon>
        <taxon>Bacillota</taxon>
        <taxon>Clostridia</taxon>
        <taxon>Koleobacterales</taxon>
        <taxon>Koleobacteraceae</taxon>
        <taxon>Koleobacter</taxon>
    </lineage>
</organism>
<dbReference type="HAMAP" id="MF_00182">
    <property type="entry name" value="Formyl_trans"/>
    <property type="match status" value="1"/>
</dbReference>
<dbReference type="Pfam" id="PF00551">
    <property type="entry name" value="Formyl_trans_N"/>
    <property type="match status" value="1"/>
</dbReference>
<dbReference type="InterPro" id="IPR041711">
    <property type="entry name" value="Met-tRNA-FMT_N"/>
</dbReference>
<dbReference type="PANTHER" id="PTHR11138:SF5">
    <property type="entry name" value="METHIONYL-TRNA FORMYLTRANSFERASE, MITOCHONDRIAL"/>
    <property type="match status" value="1"/>
</dbReference>
<evidence type="ECO:0000256" key="3">
    <source>
        <dbReference type="ARBA" id="ARBA00022679"/>
    </source>
</evidence>
<evidence type="ECO:0000256" key="2">
    <source>
        <dbReference type="ARBA" id="ARBA00012261"/>
    </source>
</evidence>
<dbReference type="NCBIfam" id="TIGR00460">
    <property type="entry name" value="fmt"/>
    <property type="match status" value="1"/>
</dbReference>
<dbReference type="EMBL" id="CP059066">
    <property type="protein sequence ID" value="QSQ09818.1"/>
    <property type="molecule type" value="Genomic_DNA"/>
</dbReference>
<evidence type="ECO:0000313" key="8">
    <source>
        <dbReference type="EMBL" id="QSQ09818.1"/>
    </source>
</evidence>
<comment type="similarity">
    <text evidence="1 5">Belongs to the Fmt family.</text>
</comment>
<dbReference type="CDD" id="cd08646">
    <property type="entry name" value="FMT_core_Met-tRNA-FMT_N"/>
    <property type="match status" value="1"/>
</dbReference>
<dbReference type="Gene3D" id="3.40.50.12230">
    <property type="match status" value="1"/>
</dbReference>
<dbReference type="AlphaFoldDB" id="A0A8A0RQJ0"/>
<dbReference type="GO" id="GO:0004479">
    <property type="term" value="F:methionyl-tRNA formyltransferase activity"/>
    <property type="evidence" value="ECO:0007669"/>
    <property type="project" value="UniProtKB-UniRule"/>
</dbReference>
<comment type="catalytic activity">
    <reaction evidence="5">
        <text>L-methionyl-tRNA(fMet) + (6R)-10-formyltetrahydrofolate = N-formyl-L-methionyl-tRNA(fMet) + (6S)-5,6,7,8-tetrahydrofolate + H(+)</text>
        <dbReference type="Rhea" id="RHEA:24380"/>
        <dbReference type="Rhea" id="RHEA-COMP:9952"/>
        <dbReference type="Rhea" id="RHEA-COMP:9953"/>
        <dbReference type="ChEBI" id="CHEBI:15378"/>
        <dbReference type="ChEBI" id="CHEBI:57453"/>
        <dbReference type="ChEBI" id="CHEBI:78530"/>
        <dbReference type="ChEBI" id="CHEBI:78844"/>
        <dbReference type="ChEBI" id="CHEBI:195366"/>
        <dbReference type="EC" id="2.1.2.9"/>
    </reaction>
</comment>
<dbReference type="InterPro" id="IPR005794">
    <property type="entry name" value="Fmt"/>
</dbReference>
<dbReference type="PANTHER" id="PTHR11138">
    <property type="entry name" value="METHIONYL-TRNA FORMYLTRANSFERASE"/>
    <property type="match status" value="1"/>
</dbReference>
<dbReference type="InterPro" id="IPR005793">
    <property type="entry name" value="Formyl_trans_C"/>
</dbReference>